<dbReference type="PANTHER" id="PTHR43418">
    <property type="entry name" value="MULTIFUNCTIONAL TRYPTOPHAN BIOSYNTHESIS PROTEIN-RELATED"/>
    <property type="match status" value="1"/>
</dbReference>
<comment type="caution">
    <text evidence="6">The sequence shown here is derived from an EMBL/GenBank/DDBJ whole genome shotgun (WGS) entry which is preliminary data.</text>
</comment>
<evidence type="ECO:0000256" key="1">
    <source>
        <dbReference type="ARBA" id="ARBA00012266"/>
    </source>
</evidence>
<dbReference type="EMBL" id="BAAAEO010000003">
    <property type="protein sequence ID" value="GAA0553835.1"/>
    <property type="molecule type" value="Genomic_DNA"/>
</dbReference>
<proteinExistence type="predicted"/>
<dbReference type="InterPro" id="IPR017926">
    <property type="entry name" value="GATASE"/>
</dbReference>
<dbReference type="CDD" id="cd01743">
    <property type="entry name" value="GATase1_Anthranilate_Synthase"/>
    <property type="match status" value="1"/>
</dbReference>
<keyword evidence="7" id="KW-1185">Reference proteome</keyword>
<dbReference type="PANTHER" id="PTHR43418:SF2">
    <property type="entry name" value="BIFUNCTIONAL PROTEIN TRPGD"/>
    <property type="match status" value="1"/>
</dbReference>
<protein>
    <recommendedName>
        <fullName evidence="1">anthranilate synthase</fullName>
        <ecNumber evidence="1">4.1.3.27</ecNumber>
    </recommendedName>
</protein>
<dbReference type="Pfam" id="PF00117">
    <property type="entry name" value="GATase"/>
    <property type="match status" value="1"/>
</dbReference>
<evidence type="ECO:0000259" key="5">
    <source>
        <dbReference type="Pfam" id="PF00117"/>
    </source>
</evidence>
<dbReference type="PROSITE" id="PS51273">
    <property type="entry name" value="GATASE_TYPE_1"/>
    <property type="match status" value="1"/>
</dbReference>
<dbReference type="NCBIfam" id="TIGR00566">
    <property type="entry name" value="trpG_papA"/>
    <property type="match status" value="1"/>
</dbReference>
<dbReference type="Gene3D" id="3.40.50.880">
    <property type="match status" value="1"/>
</dbReference>
<dbReference type="PRINTS" id="PR00096">
    <property type="entry name" value="GATASE"/>
</dbReference>
<feature type="domain" description="Glutamine amidotransferase" evidence="5">
    <location>
        <begin position="6"/>
        <end position="187"/>
    </location>
</feature>
<dbReference type="EC" id="4.1.3.27" evidence="1"/>
<evidence type="ECO:0000313" key="7">
    <source>
        <dbReference type="Proteomes" id="UP001501169"/>
    </source>
</evidence>
<dbReference type="SUPFAM" id="SSF52317">
    <property type="entry name" value="Class I glutamine amidotransferase-like"/>
    <property type="match status" value="1"/>
</dbReference>
<sequence>MAIIYLLDNIDSFTYNLVDEFAQLGYETRLYRNTVPADYIFQQMCAETSPVLLVLSPGPGSPADAGSMPALLLLCEAKFPVLGICLGHQAIVEHFGGVVGRAGETVHGKTAAITLNPHALFNGLPNPFPVARYHSLMATEMPNALTLLANDRHIPMAVINEEKRMLGFQFHPESILTTLGKPLLKQSIDYLLRG</sequence>
<dbReference type="PRINTS" id="PR00097">
    <property type="entry name" value="ANTSNTHASEII"/>
</dbReference>
<accession>A0ABP3NV32</accession>
<gene>
    <name evidence="6" type="ORF">GCM10009098_22010</name>
</gene>
<comment type="catalytic activity">
    <reaction evidence="4">
        <text>chorismate + L-glutamine = anthranilate + pyruvate + L-glutamate + H(+)</text>
        <dbReference type="Rhea" id="RHEA:21732"/>
        <dbReference type="ChEBI" id="CHEBI:15361"/>
        <dbReference type="ChEBI" id="CHEBI:15378"/>
        <dbReference type="ChEBI" id="CHEBI:16567"/>
        <dbReference type="ChEBI" id="CHEBI:29748"/>
        <dbReference type="ChEBI" id="CHEBI:29985"/>
        <dbReference type="ChEBI" id="CHEBI:58359"/>
        <dbReference type="EC" id="4.1.3.27"/>
    </reaction>
</comment>
<evidence type="ECO:0000256" key="2">
    <source>
        <dbReference type="ARBA" id="ARBA00022962"/>
    </source>
</evidence>
<organism evidence="6 7">
    <name type="scientific">Rheinheimera aquimaris</name>
    <dbReference type="NCBI Taxonomy" id="412437"/>
    <lineage>
        <taxon>Bacteria</taxon>
        <taxon>Pseudomonadati</taxon>
        <taxon>Pseudomonadota</taxon>
        <taxon>Gammaproteobacteria</taxon>
        <taxon>Chromatiales</taxon>
        <taxon>Chromatiaceae</taxon>
        <taxon>Rheinheimera</taxon>
    </lineage>
</organism>
<evidence type="ECO:0000313" key="6">
    <source>
        <dbReference type="EMBL" id="GAA0553835.1"/>
    </source>
</evidence>
<evidence type="ECO:0000256" key="4">
    <source>
        <dbReference type="ARBA" id="ARBA00047683"/>
    </source>
</evidence>
<dbReference type="InterPro" id="IPR050472">
    <property type="entry name" value="Anth_synth/Amidotransfase"/>
</dbReference>
<evidence type="ECO:0000256" key="3">
    <source>
        <dbReference type="ARBA" id="ARBA00023239"/>
    </source>
</evidence>
<keyword evidence="3" id="KW-0456">Lyase</keyword>
<dbReference type="RefSeq" id="WP_226767033.1">
    <property type="nucleotide sequence ID" value="NZ_BAAAEO010000003.1"/>
</dbReference>
<dbReference type="Proteomes" id="UP001501169">
    <property type="component" value="Unassembled WGS sequence"/>
</dbReference>
<dbReference type="PRINTS" id="PR00099">
    <property type="entry name" value="CPSGATASE"/>
</dbReference>
<reference evidence="7" key="1">
    <citation type="journal article" date="2019" name="Int. J. Syst. Evol. Microbiol.">
        <title>The Global Catalogue of Microorganisms (GCM) 10K type strain sequencing project: providing services to taxonomists for standard genome sequencing and annotation.</title>
        <authorList>
            <consortium name="The Broad Institute Genomics Platform"/>
            <consortium name="The Broad Institute Genome Sequencing Center for Infectious Disease"/>
            <person name="Wu L."/>
            <person name="Ma J."/>
        </authorList>
    </citation>
    <scope>NUCLEOTIDE SEQUENCE [LARGE SCALE GENOMIC DNA]</scope>
    <source>
        <strain evidence="7">JCM 14331</strain>
    </source>
</reference>
<dbReference type="InterPro" id="IPR029062">
    <property type="entry name" value="Class_I_gatase-like"/>
</dbReference>
<keyword evidence="2" id="KW-0315">Glutamine amidotransferase</keyword>
<name>A0ABP3NV32_9GAMM</name>
<dbReference type="InterPro" id="IPR006221">
    <property type="entry name" value="TrpG/PapA_dom"/>
</dbReference>